<sequence>MTTVGARDIFSAGFGEMEPDGGVNKMECDDDSFFVQKMRRLSFDADRALPALVIANAPSPPDSRRSFSPEIGVDSSTPFLKPRALHKVRLRGQSPSSDTSSESTRSNKFRLSVNPFTPTGIEILKNKHKKRLCPAKQNISFSSSEDHSSHDSNSSLSTPPDNKTSSSPVDPSIRDLMNEGEVTNVSIYDLQTSRFNEEFRMDDFIATGAFGEVYKCTNLLDGITYAIKKTKKTIYKSQEYFIRKEVYAHSVIGRHPNIVSYFTAWHERGHIYIQTEFCNDGTLEQMIHESDHVFCDSALRRLLCHVCKGLAHIHSKKLAHLDIKAANILICRTDGALWFAEDLDDDETIDKDIVYKIGDFGHTICVEDVRTIEDGDCRYLPKELLRDDYSQLQKADVFSTALTVYEAATKKDLPKNGPEWHRLRDGEFSLPQTPVFSTGLEKMLKKMVDLDPKNRPNASTVVNLLLDRGMAAVKQQQDEMEVWKLSSKFLAPCYSVETQTPSRTTIGQRRYENSKLYRTRKERIKRLVGRKMSRSCSTPNDSPEVMKGILWQSISQHHLQHVWQQASKFLGILCTALPKKIIRYRPMIINSQETPKTDEENGAPYVIYNKDGHHQQGPNSSNGQWGPGPSQNGYPALVSSQHEPAEQSTEQASQSTIASPIPSPYPNTNHSIQGSGNGGEDETPPEDSVVESDRTQPGHYGPADPSNYYSGVRGGPPHMLSPSSFMSYLKQPGVMLTPLNPAEASGDFPNMPDLIHQQQEASGKKGSDLRLFKCLSCGKDFKQKATLMQHERIHTDSRPFVCSDCGKRFRQQSHLTQHVRIHANEKPFVCVYCERTFRQRAILNQHLRIHSGEKPYGCGDCGKAFRQKAILNQHVRTHQGEHSHSSLNSSDSSSSPPPSQLHNNLNAFLKSSAEAFRMKYYPNLSDSAQDEQHLNNSNVGPHLVYKNGQLWPQDVPLPQSKSGQYDSNDPCFSPENAPQFPAYFKDAKGVVHEIFGQAGKSLPDVIQHGRSAGMPLYVRCPICNKEFKQKSTLLQHGCIHIESRPYPCVECGKRFRQQSHLTQHLRIHSNEKPFTCIYCGRNFRQRTILNQHLRIHTGEKPYKCLQCGKDFRQKAILDQHTRTHQGERPFCCPMPNCRRRFSTEQEVKRHIDNHMNPHANKRRSDSGKPGRPPHLNTILNQPSGIVKPELYFPQCYGMPSPFANHHHPQQSFVSSSPVNHVPPPPPEFKDARTVVNNTTDFKSPANLTTAAPIAVVQ</sequence>
<dbReference type="PROSITE" id="PS50011">
    <property type="entry name" value="PROTEIN_KINASE_DOM"/>
    <property type="match status" value="1"/>
</dbReference>
<dbReference type="PROSITE" id="PS00108">
    <property type="entry name" value="PROTEIN_KINASE_ST"/>
    <property type="match status" value="1"/>
</dbReference>
<accession>A0A6G0ZPE8</accession>
<feature type="region of interest" description="Disordered" evidence="13">
    <location>
        <begin position="876"/>
        <end position="904"/>
    </location>
</feature>
<dbReference type="PROSITE" id="PS50157">
    <property type="entry name" value="ZINC_FINGER_C2H2_2"/>
    <property type="match status" value="9"/>
</dbReference>
<evidence type="ECO:0000256" key="10">
    <source>
        <dbReference type="ARBA" id="ARBA00023163"/>
    </source>
</evidence>
<dbReference type="PANTHER" id="PTHR47772">
    <property type="entry name" value="ZINC FINGER PROTEIN 200"/>
    <property type="match status" value="1"/>
</dbReference>
<feature type="domain" description="C2H2-type" evidence="15">
    <location>
        <begin position="1130"/>
        <end position="1159"/>
    </location>
</feature>
<evidence type="ECO:0000259" key="14">
    <source>
        <dbReference type="PROSITE" id="PS50011"/>
    </source>
</evidence>
<keyword evidence="6 12" id="KW-0863">Zinc-finger</keyword>
<feature type="compositionally biased region" description="Low complexity" evidence="13">
    <location>
        <begin position="94"/>
        <end position="106"/>
    </location>
</feature>
<feature type="region of interest" description="Disordered" evidence="13">
    <location>
        <begin position="593"/>
        <end position="715"/>
    </location>
</feature>
<comment type="similarity">
    <text evidence="3">Belongs to the krueppel C2H2-type zinc-finger protein family.</text>
</comment>
<feature type="domain" description="C2H2-type" evidence="15">
    <location>
        <begin position="856"/>
        <end position="883"/>
    </location>
</feature>
<evidence type="ECO:0000256" key="2">
    <source>
        <dbReference type="ARBA" id="ARBA00004123"/>
    </source>
</evidence>
<dbReference type="AlphaFoldDB" id="A0A6G0ZPE8"/>
<evidence type="ECO:0000259" key="15">
    <source>
        <dbReference type="PROSITE" id="PS50157"/>
    </source>
</evidence>
<dbReference type="Pfam" id="PF00096">
    <property type="entry name" value="zf-C2H2"/>
    <property type="match status" value="5"/>
</dbReference>
<feature type="compositionally biased region" description="Low complexity" evidence="13">
    <location>
        <begin position="885"/>
        <end position="904"/>
    </location>
</feature>
<keyword evidence="5" id="KW-0677">Repeat</keyword>
<feature type="domain" description="C2H2-type" evidence="15">
    <location>
        <begin position="1102"/>
        <end position="1129"/>
    </location>
</feature>
<evidence type="ECO:0000256" key="4">
    <source>
        <dbReference type="ARBA" id="ARBA00022723"/>
    </source>
</evidence>
<dbReference type="SUPFAM" id="SSF57667">
    <property type="entry name" value="beta-beta-alpha zinc fingers"/>
    <property type="match status" value="5"/>
</dbReference>
<keyword evidence="8" id="KW-0805">Transcription regulation</keyword>
<dbReference type="GO" id="GO:0003677">
    <property type="term" value="F:DNA binding"/>
    <property type="evidence" value="ECO:0007669"/>
    <property type="project" value="UniProtKB-KW"/>
</dbReference>
<evidence type="ECO:0000256" key="7">
    <source>
        <dbReference type="ARBA" id="ARBA00022833"/>
    </source>
</evidence>
<keyword evidence="10" id="KW-0804">Transcription</keyword>
<dbReference type="InterPro" id="IPR050636">
    <property type="entry name" value="C2H2-ZF_domain-containing"/>
</dbReference>
<proteinExistence type="inferred from homology"/>
<evidence type="ECO:0000256" key="13">
    <source>
        <dbReference type="SAM" id="MobiDB-lite"/>
    </source>
</evidence>
<feature type="domain" description="C2H2-type" evidence="15">
    <location>
        <begin position="1074"/>
        <end position="1101"/>
    </location>
</feature>
<feature type="domain" description="C2H2-type" evidence="15">
    <location>
        <begin position="800"/>
        <end position="827"/>
    </location>
</feature>
<feature type="region of interest" description="Disordered" evidence="13">
    <location>
        <begin position="140"/>
        <end position="176"/>
    </location>
</feature>
<keyword evidence="9" id="KW-0238">DNA-binding</keyword>
<dbReference type="SMART" id="SM00220">
    <property type="entry name" value="S_TKc"/>
    <property type="match status" value="1"/>
</dbReference>
<evidence type="ECO:0000256" key="1">
    <source>
        <dbReference type="ARBA" id="ARBA00003767"/>
    </source>
</evidence>
<evidence type="ECO:0000256" key="3">
    <source>
        <dbReference type="ARBA" id="ARBA00006991"/>
    </source>
</evidence>
<feature type="region of interest" description="Disordered" evidence="13">
    <location>
        <begin position="58"/>
        <end position="113"/>
    </location>
</feature>
<keyword evidence="11" id="KW-0539">Nucleus</keyword>
<dbReference type="InterPro" id="IPR000719">
    <property type="entry name" value="Prot_kinase_dom"/>
</dbReference>
<dbReference type="Gene3D" id="3.30.200.20">
    <property type="entry name" value="Phosphorylase Kinase, domain 1"/>
    <property type="match status" value="1"/>
</dbReference>
<keyword evidence="7" id="KW-0862">Zinc</keyword>
<dbReference type="GO" id="GO:0005524">
    <property type="term" value="F:ATP binding"/>
    <property type="evidence" value="ECO:0007669"/>
    <property type="project" value="InterPro"/>
</dbReference>
<comment type="caution">
    <text evidence="16">The sequence shown here is derived from an EMBL/GenBank/DDBJ whole genome shotgun (WGS) entry which is preliminary data.</text>
</comment>
<evidence type="ECO:0000256" key="11">
    <source>
        <dbReference type="ARBA" id="ARBA00023242"/>
    </source>
</evidence>
<dbReference type="PANTHER" id="PTHR47772:SF15">
    <property type="entry name" value="REDUCED EXPRESSION 2-RELATED"/>
    <property type="match status" value="1"/>
</dbReference>
<protein>
    <submittedName>
        <fullName evidence="16">Zinc finger protein 12-like isoform X2</fullName>
    </submittedName>
</protein>
<feature type="domain" description="C2H2-type" evidence="15">
    <location>
        <begin position="772"/>
        <end position="799"/>
    </location>
</feature>
<organism evidence="16 17">
    <name type="scientific">Aphis craccivora</name>
    <name type="common">Cowpea aphid</name>
    <dbReference type="NCBI Taxonomy" id="307492"/>
    <lineage>
        <taxon>Eukaryota</taxon>
        <taxon>Metazoa</taxon>
        <taxon>Ecdysozoa</taxon>
        <taxon>Arthropoda</taxon>
        <taxon>Hexapoda</taxon>
        <taxon>Insecta</taxon>
        <taxon>Pterygota</taxon>
        <taxon>Neoptera</taxon>
        <taxon>Paraneoptera</taxon>
        <taxon>Hemiptera</taxon>
        <taxon>Sternorrhyncha</taxon>
        <taxon>Aphidomorpha</taxon>
        <taxon>Aphidoidea</taxon>
        <taxon>Aphididae</taxon>
        <taxon>Aphidini</taxon>
        <taxon>Aphis</taxon>
        <taxon>Aphis</taxon>
    </lineage>
</organism>
<dbReference type="Pfam" id="PF00069">
    <property type="entry name" value="Pkinase"/>
    <property type="match status" value="1"/>
</dbReference>
<name>A0A6G0ZPE8_APHCR</name>
<feature type="domain" description="C2H2-type" evidence="15">
    <location>
        <begin position="1046"/>
        <end position="1073"/>
    </location>
</feature>
<feature type="compositionally biased region" description="Polar residues" evidence="13">
    <location>
        <begin position="616"/>
        <end position="658"/>
    </location>
</feature>
<dbReference type="GO" id="GO:0005634">
    <property type="term" value="C:nucleus"/>
    <property type="evidence" value="ECO:0007669"/>
    <property type="project" value="UniProtKB-SubCell"/>
</dbReference>
<evidence type="ECO:0000313" key="16">
    <source>
        <dbReference type="EMBL" id="KAF0773440.1"/>
    </source>
</evidence>
<gene>
    <name evidence="16" type="ORF">FWK35_00004544</name>
</gene>
<dbReference type="FunFam" id="3.30.160.60:FF:001955">
    <property type="entry name" value="Jim, isoform G"/>
    <property type="match status" value="1"/>
</dbReference>
<dbReference type="InterPro" id="IPR008271">
    <property type="entry name" value="Ser/Thr_kinase_AS"/>
</dbReference>
<keyword evidence="4" id="KW-0479">Metal-binding</keyword>
<feature type="compositionally biased region" description="Acidic residues" evidence="13">
    <location>
        <begin position="679"/>
        <end position="690"/>
    </location>
</feature>
<dbReference type="FunFam" id="3.30.160.60:FF:000683">
    <property type="entry name" value="Zinc finger protein 252"/>
    <property type="match status" value="4"/>
</dbReference>
<dbReference type="InterPro" id="IPR011009">
    <property type="entry name" value="Kinase-like_dom_sf"/>
</dbReference>
<reference evidence="16 17" key="1">
    <citation type="submission" date="2019-08" db="EMBL/GenBank/DDBJ databases">
        <title>Whole genome of Aphis craccivora.</title>
        <authorList>
            <person name="Voronova N.V."/>
            <person name="Shulinski R.S."/>
            <person name="Bandarenka Y.V."/>
            <person name="Zhorov D.G."/>
            <person name="Warner D."/>
        </authorList>
    </citation>
    <scope>NUCLEOTIDE SEQUENCE [LARGE SCALE GENOMIC DNA]</scope>
    <source>
        <strain evidence="16">180601</strain>
        <tissue evidence="16">Whole Body</tissue>
    </source>
</reference>
<evidence type="ECO:0000313" key="17">
    <source>
        <dbReference type="Proteomes" id="UP000478052"/>
    </source>
</evidence>
<dbReference type="Proteomes" id="UP000478052">
    <property type="component" value="Unassembled WGS sequence"/>
</dbReference>
<feature type="region of interest" description="Disordered" evidence="13">
    <location>
        <begin position="1149"/>
        <end position="1182"/>
    </location>
</feature>
<evidence type="ECO:0000256" key="12">
    <source>
        <dbReference type="PROSITE-ProRule" id="PRU00042"/>
    </source>
</evidence>
<dbReference type="OrthoDB" id="427030at2759"/>
<dbReference type="InterPro" id="IPR036236">
    <property type="entry name" value="Znf_C2H2_sf"/>
</dbReference>
<evidence type="ECO:0000256" key="5">
    <source>
        <dbReference type="ARBA" id="ARBA00022737"/>
    </source>
</evidence>
<dbReference type="SUPFAM" id="SSF56112">
    <property type="entry name" value="Protein kinase-like (PK-like)"/>
    <property type="match status" value="1"/>
</dbReference>
<dbReference type="EMBL" id="VUJU01000061">
    <property type="protein sequence ID" value="KAF0773440.1"/>
    <property type="molecule type" value="Genomic_DNA"/>
</dbReference>
<evidence type="ECO:0000256" key="6">
    <source>
        <dbReference type="ARBA" id="ARBA00022771"/>
    </source>
</evidence>
<dbReference type="PROSITE" id="PS00028">
    <property type="entry name" value="ZINC_FINGER_C2H2_1"/>
    <property type="match status" value="9"/>
</dbReference>
<dbReference type="Gene3D" id="3.30.160.60">
    <property type="entry name" value="Classic Zinc Finger"/>
    <property type="match status" value="9"/>
</dbReference>
<keyword evidence="17" id="KW-1185">Reference proteome</keyword>
<dbReference type="FunFam" id="3.30.160.60:FF:000505">
    <property type="entry name" value="zinc finger protein 32 isoform X1"/>
    <property type="match status" value="1"/>
</dbReference>
<feature type="domain" description="Protein kinase" evidence="14">
    <location>
        <begin position="199"/>
        <end position="466"/>
    </location>
</feature>
<dbReference type="FunFam" id="3.30.160.60:FF:001224">
    <property type="entry name" value="zinc finger protein 771-like"/>
    <property type="match status" value="1"/>
</dbReference>
<evidence type="ECO:0000256" key="8">
    <source>
        <dbReference type="ARBA" id="ARBA00023015"/>
    </source>
</evidence>
<feature type="region of interest" description="Disordered" evidence="13">
    <location>
        <begin position="1206"/>
        <end position="1229"/>
    </location>
</feature>
<dbReference type="GO" id="GO:0008270">
    <property type="term" value="F:zinc ion binding"/>
    <property type="evidence" value="ECO:0007669"/>
    <property type="project" value="UniProtKB-KW"/>
</dbReference>
<dbReference type="InterPro" id="IPR013087">
    <property type="entry name" value="Znf_C2H2_type"/>
</dbReference>
<dbReference type="SMART" id="SM00355">
    <property type="entry name" value="ZnF_C2H2"/>
    <property type="match status" value="9"/>
</dbReference>
<dbReference type="Gene3D" id="1.10.510.10">
    <property type="entry name" value="Transferase(Phosphotransferase) domain 1"/>
    <property type="match status" value="1"/>
</dbReference>
<dbReference type="GO" id="GO:0004672">
    <property type="term" value="F:protein kinase activity"/>
    <property type="evidence" value="ECO:0007669"/>
    <property type="project" value="InterPro"/>
</dbReference>
<comment type="function">
    <text evidence="1">May be involved in transcriptional regulation.</text>
</comment>
<feature type="domain" description="C2H2-type" evidence="15">
    <location>
        <begin position="1018"/>
        <end position="1045"/>
    </location>
</feature>
<evidence type="ECO:0000256" key="9">
    <source>
        <dbReference type="ARBA" id="ARBA00023125"/>
    </source>
</evidence>
<comment type="subcellular location">
    <subcellularLocation>
        <location evidence="2">Nucleus</location>
    </subcellularLocation>
</comment>
<feature type="domain" description="C2H2-type" evidence="15">
    <location>
        <begin position="828"/>
        <end position="855"/>
    </location>
</feature>
<feature type="compositionally biased region" description="Polar residues" evidence="13">
    <location>
        <begin position="158"/>
        <end position="169"/>
    </location>
</feature>